<dbReference type="Gene3D" id="3.30.1780.10">
    <property type="entry name" value="ornithine cyclodeaminase, domain 1"/>
    <property type="match status" value="1"/>
</dbReference>
<dbReference type="InterPro" id="IPR003462">
    <property type="entry name" value="ODC_Mu_crystall"/>
</dbReference>
<name>M0P4S9_9EURY</name>
<dbReference type="EC" id="4.3.1.12" evidence="1"/>
<dbReference type="RefSeq" id="WP_008848364.1">
    <property type="nucleotide sequence ID" value="NZ_AOJH01000053.1"/>
</dbReference>
<evidence type="ECO:0000313" key="1">
    <source>
        <dbReference type="EMBL" id="EMA64828.1"/>
    </source>
</evidence>
<dbReference type="PATRIC" id="fig|1230456.3.peg.1620"/>
<sequence>MPERKPVAIRFLSQADEVEAGAVDVADCVEAMESAFELFDRGRVLMGDPGQHMHGHVTTFPGALADAAGLGGGPDRRFSAMPAYVGGDVHKAGVKWYGSNVENPAKRGIPRSLHTITLNDPESGAPLAVMDGQVISAMRTGAVAAAGADAIQGERAEVATVVGPGVIGQTSALALDAALDSLEEIRVYHPERRKAVAFRDEMNADLDAAVVPTSDVETAVADTDVTVVAATADPPVRIDGSWLPDDTLVIPLGDLRTDFDAFDADRVFCDVRENTLEFADGLGWNVYDDVLAAVEGDEREIERSDLRTLHELVAGTDTAPTTGRSVFYSPGLPMEDVAWASRVYERARERELGETLTLFEEPYFTKPY</sequence>
<accession>M0P4S9</accession>
<dbReference type="PANTHER" id="PTHR13812">
    <property type="entry name" value="KETIMINE REDUCTASE MU-CRYSTALLIN"/>
    <property type="match status" value="1"/>
</dbReference>
<dbReference type="PIRSF" id="PIRSF001439">
    <property type="entry name" value="CryM"/>
    <property type="match status" value="1"/>
</dbReference>
<dbReference type="PANTHER" id="PTHR13812:SF19">
    <property type="entry name" value="KETIMINE REDUCTASE MU-CRYSTALLIN"/>
    <property type="match status" value="1"/>
</dbReference>
<dbReference type="EMBL" id="AOJH01000053">
    <property type="protein sequence ID" value="EMA64828.1"/>
    <property type="molecule type" value="Genomic_DNA"/>
</dbReference>
<dbReference type="STRING" id="1230456.C468_08209"/>
<gene>
    <name evidence="1" type="ORF">C468_08209</name>
</gene>
<reference evidence="1 2" key="1">
    <citation type="journal article" date="2014" name="PLoS Genet.">
        <title>Phylogenetically driven sequencing of extremely halophilic archaea reveals strategies for static and dynamic osmo-response.</title>
        <authorList>
            <person name="Becker E.A."/>
            <person name="Seitzer P.M."/>
            <person name="Tritt A."/>
            <person name="Larsen D."/>
            <person name="Krusor M."/>
            <person name="Yao A.I."/>
            <person name="Wu D."/>
            <person name="Madern D."/>
            <person name="Eisen J.A."/>
            <person name="Darling A.E."/>
            <person name="Facciotti M.T."/>
        </authorList>
    </citation>
    <scope>NUCLEOTIDE SEQUENCE [LARGE SCALE GENOMIC DNA]</scope>
    <source>
        <strain evidence="1 2">JCM 14978</strain>
    </source>
</reference>
<dbReference type="GO" id="GO:0005737">
    <property type="term" value="C:cytoplasm"/>
    <property type="evidence" value="ECO:0007669"/>
    <property type="project" value="TreeGrafter"/>
</dbReference>
<protein>
    <submittedName>
        <fullName evidence="1">Ornithine cyclodeaminase</fullName>
        <ecNumber evidence="1">4.3.1.12</ecNumber>
    </submittedName>
</protein>
<dbReference type="Pfam" id="PF02423">
    <property type="entry name" value="OCD_Mu_crystall"/>
    <property type="match status" value="1"/>
</dbReference>
<keyword evidence="2" id="KW-1185">Reference proteome</keyword>
<organism evidence="1 2">
    <name type="scientific">Halorubrum kocurii JCM 14978</name>
    <dbReference type="NCBI Taxonomy" id="1230456"/>
    <lineage>
        <taxon>Archaea</taxon>
        <taxon>Methanobacteriati</taxon>
        <taxon>Methanobacteriota</taxon>
        <taxon>Stenosarchaea group</taxon>
        <taxon>Halobacteria</taxon>
        <taxon>Halobacteriales</taxon>
        <taxon>Haloferacaceae</taxon>
        <taxon>Halorubrum</taxon>
    </lineage>
</organism>
<comment type="caution">
    <text evidence="1">The sequence shown here is derived from an EMBL/GenBank/DDBJ whole genome shotgun (WGS) entry which is preliminary data.</text>
</comment>
<dbReference type="Proteomes" id="UP000011546">
    <property type="component" value="Unassembled WGS sequence"/>
</dbReference>
<dbReference type="AlphaFoldDB" id="M0P4S9"/>
<dbReference type="SUPFAM" id="SSF51735">
    <property type="entry name" value="NAD(P)-binding Rossmann-fold domains"/>
    <property type="match status" value="1"/>
</dbReference>
<proteinExistence type="predicted"/>
<dbReference type="InterPro" id="IPR023401">
    <property type="entry name" value="ODC_N"/>
</dbReference>
<evidence type="ECO:0000313" key="2">
    <source>
        <dbReference type="Proteomes" id="UP000011546"/>
    </source>
</evidence>
<keyword evidence="1" id="KW-0456">Lyase</keyword>
<dbReference type="InterPro" id="IPR036291">
    <property type="entry name" value="NAD(P)-bd_dom_sf"/>
</dbReference>
<dbReference type="OrthoDB" id="21421at2157"/>
<dbReference type="GO" id="GO:0008473">
    <property type="term" value="F:ornithine cyclodeaminase activity"/>
    <property type="evidence" value="ECO:0007669"/>
    <property type="project" value="UniProtKB-EC"/>
</dbReference>
<dbReference type="Gene3D" id="3.40.50.720">
    <property type="entry name" value="NAD(P)-binding Rossmann-like Domain"/>
    <property type="match status" value="1"/>
</dbReference>